<evidence type="ECO:0000313" key="2">
    <source>
        <dbReference type="Proteomes" id="UP000002949"/>
    </source>
</evidence>
<dbReference type="Proteomes" id="UP000002949">
    <property type="component" value="Unassembled WGS sequence"/>
</dbReference>
<accession>G6YIG9</accession>
<organism evidence="1 2">
    <name type="scientific">Mesorhizobium amorphae CCNWGS0123</name>
    <dbReference type="NCBI Taxonomy" id="1082933"/>
    <lineage>
        <taxon>Bacteria</taxon>
        <taxon>Pseudomonadati</taxon>
        <taxon>Pseudomonadota</taxon>
        <taxon>Alphaproteobacteria</taxon>
        <taxon>Hyphomicrobiales</taxon>
        <taxon>Phyllobacteriaceae</taxon>
        <taxon>Mesorhizobium</taxon>
    </lineage>
</organism>
<dbReference type="KEGG" id="mamo:A6B35_32915"/>
<protein>
    <submittedName>
        <fullName evidence="1">Uncharacterized protein</fullName>
    </submittedName>
</protein>
<gene>
    <name evidence="1" type="ORF">MEA186_28957</name>
</gene>
<sequence length="107" mass="12102">MDETNVAAPCGPQRDRVPLTVDVDPPWAELVWQEVDVLQDVYQDSRGGLRAVAPALAHNRPNIRHLLRGRWWPDERGLSGMARHIVMQSIRCGWTQINEGLKVAIEV</sequence>
<reference evidence="1 2" key="1">
    <citation type="journal article" date="2012" name="J. Bacteriol.">
        <title>Draft Genome Sequence of Plant Growth-Promoting Rhizobium Mesorhizobium amorphae, Isolated from Zinc-Lead Mine Tailings.</title>
        <authorList>
            <person name="Hao X."/>
            <person name="Lin Y."/>
            <person name="Johnstone L."/>
            <person name="Baltrus D.A."/>
            <person name="Miller S.J."/>
            <person name="Wei G."/>
            <person name="Rensing C."/>
        </authorList>
    </citation>
    <scope>NUCLEOTIDE SEQUENCE [LARGE SCALE GENOMIC DNA]</scope>
    <source>
        <strain evidence="1 2">CCNWGS0123</strain>
    </source>
</reference>
<keyword evidence="2" id="KW-1185">Reference proteome</keyword>
<evidence type="ECO:0000313" key="1">
    <source>
        <dbReference type="EMBL" id="EHH06266.1"/>
    </source>
</evidence>
<proteinExistence type="predicted"/>
<dbReference type="EMBL" id="AGSN01000202">
    <property type="protein sequence ID" value="EHH06266.1"/>
    <property type="molecule type" value="Genomic_DNA"/>
</dbReference>
<dbReference type="AlphaFoldDB" id="G6YIG9"/>
<name>G6YIG9_9HYPH</name>